<protein>
    <recommendedName>
        <fullName evidence="9">ATP synthase delta chain, chloroplastic</fullName>
    </recommendedName>
</protein>
<dbReference type="InterPro" id="IPR000711">
    <property type="entry name" value="ATPase_OSCP/dsu"/>
</dbReference>
<organism evidence="8">
    <name type="scientific">Ananas comosus var. bracteatus</name>
    <name type="common">red pineapple</name>
    <dbReference type="NCBI Taxonomy" id="296719"/>
    <lineage>
        <taxon>Eukaryota</taxon>
        <taxon>Viridiplantae</taxon>
        <taxon>Streptophyta</taxon>
        <taxon>Embryophyta</taxon>
        <taxon>Tracheophyta</taxon>
        <taxon>Spermatophyta</taxon>
        <taxon>Magnoliopsida</taxon>
        <taxon>Liliopsida</taxon>
        <taxon>Poales</taxon>
        <taxon>Bromeliaceae</taxon>
        <taxon>Bromelioideae</taxon>
        <taxon>Ananas</taxon>
    </lineage>
</organism>
<evidence type="ECO:0000256" key="2">
    <source>
        <dbReference type="ARBA" id="ARBA00022448"/>
    </source>
</evidence>
<dbReference type="EMBL" id="LR862151">
    <property type="protein sequence ID" value="CAD1833769.1"/>
    <property type="molecule type" value="Genomic_DNA"/>
</dbReference>
<dbReference type="GO" id="GO:0046933">
    <property type="term" value="F:proton-transporting ATP synthase activity, rotational mechanism"/>
    <property type="evidence" value="ECO:0007669"/>
    <property type="project" value="InterPro"/>
</dbReference>
<accession>A0A6V7PSG1</accession>
<sequence>MQRLREISNKGLNLAVQMNTLNQSMIGSGGGRPVFASGESDARLADGLQSCLKAAQQQSSTLTFKSAANHSSRTRARKEEPLVCVETDIAAIIEDQRWNSRKHGETGAGIDEMRFDSARLLCSGEDRDSQGSGHKTTVSDVVDFQPLTPLSFLHNSLLLEEKLSTSSRDESTRDDDDDDNDDRSSSVPASVRLFVAVSSAVKLDAKQLRLIAKKMQRITGFPSVRIQNTVDPSLIAGFVVSYGNDESHVIDLSVKGQLAVLAARAESLDRTAILNCHQES</sequence>
<dbReference type="AlphaFoldDB" id="A0A6V7PSG1"/>
<evidence type="ECO:0000256" key="5">
    <source>
        <dbReference type="ARBA" id="ARBA00023136"/>
    </source>
</evidence>
<keyword evidence="2" id="KW-0813">Transport</keyword>
<evidence type="ECO:0000313" key="8">
    <source>
        <dbReference type="EMBL" id="CAD1833769.1"/>
    </source>
</evidence>
<evidence type="ECO:0000256" key="7">
    <source>
        <dbReference type="SAM" id="MobiDB-lite"/>
    </source>
</evidence>
<keyword evidence="6" id="KW-0066">ATP synthesis</keyword>
<proteinExistence type="predicted"/>
<feature type="compositionally biased region" description="Acidic residues" evidence="7">
    <location>
        <begin position="172"/>
        <end position="181"/>
    </location>
</feature>
<gene>
    <name evidence="8" type="ORF">CB5_LOCUS16980</name>
</gene>
<evidence type="ECO:0008006" key="9">
    <source>
        <dbReference type="Google" id="ProtNLM"/>
    </source>
</evidence>
<evidence type="ECO:0000256" key="4">
    <source>
        <dbReference type="ARBA" id="ARBA00023065"/>
    </source>
</evidence>
<name>A0A6V7PSG1_ANACO</name>
<reference evidence="8" key="1">
    <citation type="submission" date="2020-07" db="EMBL/GenBank/DDBJ databases">
        <authorList>
            <person name="Lin J."/>
        </authorList>
    </citation>
    <scope>NUCLEOTIDE SEQUENCE</scope>
</reference>
<evidence type="ECO:0000256" key="6">
    <source>
        <dbReference type="ARBA" id="ARBA00023310"/>
    </source>
</evidence>
<dbReference type="GO" id="GO:0016020">
    <property type="term" value="C:membrane"/>
    <property type="evidence" value="ECO:0007669"/>
    <property type="project" value="UniProtKB-SubCell"/>
</dbReference>
<keyword evidence="5" id="KW-0472">Membrane</keyword>
<dbReference type="PANTHER" id="PTHR11910">
    <property type="entry name" value="ATP SYNTHASE DELTA CHAIN"/>
    <property type="match status" value="1"/>
</dbReference>
<keyword evidence="4" id="KW-0406">Ion transport</keyword>
<feature type="region of interest" description="Disordered" evidence="7">
    <location>
        <begin position="163"/>
        <end position="185"/>
    </location>
</feature>
<evidence type="ECO:0000256" key="1">
    <source>
        <dbReference type="ARBA" id="ARBA00004370"/>
    </source>
</evidence>
<comment type="subcellular location">
    <subcellularLocation>
        <location evidence="1">Membrane</location>
    </subcellularLocation>
</comment>
<keyword evidence="3" id="KW-0375">Hydrogen ion transport</keyword>
<dbReference type="Pfam" id="PF00213">
    <property type="entry name" value="OSCP"/>
    <property type="match status" value="1"/>
</dbReference>
<evidence type="ECO:0000256" key="3">
    <source>
        <dbReference type="ARBA" id="ARBA00022781"/>
    </source>
</evidence>